<dbReference type="GeneID" id="116302288"/>
<dbReference type="Pfam" id="PF11919">
    <property type="entry name" value="PSME4_C"/>
    <property type="match status" value="1"/>
</dbReference>
<dbReference type="InterPro" id="IPR021843">
    <property type="entry name" value="PSME4_C"/>
</dbReference>
<comment type="subcellular location">
    <subcellularLocation>
        <location evidence="1">Nucleus speckle</location>
    </subcellularLocation>
</comment>
<reference evidence="6" key="1">
    <citation type="submission" date="2025-08" db="UniProtKB">
        <authorList>
            <consortium name="RefSeq"/>
        </authorList>
    </citation>
    <scope>IDENTIFICATION</scope>
</reference>
<dbReference type="PANTHER" id="PTHR32170:SF3">
    <property type="entry name" value="PROTEASOME ACTIVATOR COMPLEX SUBUNIT 4"/>
    <property type="match status" value="1"/>
</dbReference>
<evidence type="ECO:0000313" key="6">
    <source>
        <dbReference type="RefSeq" id="XP_031567414.1"/>
    </source>
</evidence>
<dbReference type="InParanoid" id="A0A6P8IKU9"/>
<dbReference type="InterPro" id="IPR055455">
    <property type="entry name" value="HEAT_PSME4"/>
</dbReference>
<name>A0A6P8IKU9_ACTTE</name>
<dbReference type="GO" id="GO:0016607">
    <property type="term" value="C:nuclear speck"/>
    <property type="evidence" value="ECO:0007669"/>
    <property type="project" value="UniProtKB-SubCell"/>
</dbReference>
<dbReference type="KEGG" id="aten:116302288"/>
<evidence type="ECO:0000256" key="2">
    <source>
        <dbReference type="SAM" id="MobiDB-lite"/>
    </source>
</evidence>
<dbReference type="Proteomes" id="UP000515163">
    <property type="component" value="Unplaced"/>
</dbReference>
<dbReference type="PANTHER" id="PTHR32170">
    <property type="entry name" value="PROTEASOME ACTIVATOR COMPLEX SUBUNIT 4"/>
    <property type="match status" value="1"/>
</dbReference>
<dbReference type="InterPro" id="IPR011989">
    <property type="entry name" value="ARM-like"/>
</dbReference>
<dbReference type="InterPro" id="IPR035309">
    <property type="entry name" value="PSME4"/>
</dbReference>
<gene>
    <name evidence="6" type="primary">LOC116302288</name>
</gene>
<dbReference type="GO" id="GO:0005829">
    <property type="term" value="C:cytosol"/>
    <property type="evidence" value="ECO:0007669"/>
    <property type="project" value="TreeGrafter"/>
</dbReference>
<evidence type="ECO:0000256" key="1">
    <source>
        <dbReference type="ARBA" id="ARBA00004324"/>
    </source>
</evidence>
<dbReference type="SUPFAM" id="SSF48371">
    <property type="entry name" value="ARM repeat"/>
    <property type="match status" value="1"/>
</dbReference>
<sequence>MAYAPTEQQPPLGRKSEELSEGEREIYSRFIQEEFVDKLIGFMSLEDRKGKDKFSVNSFLLFKGLFRNFDDSFLHLIKPHLERLTVDSQESSQRCAVEIIAALVRGSKHWTFEKTKAMWEFLIPLIRKAIPSITVESLEDWGTCMATAVESRDPRRIHWLLEALLDEPLTGESGSFADASRLYLIQGALCQQEWRVAELLHKLLSIIKSRLGHSYKNVRDRSGSVLCSILMYDSPLPNSLASLSPNRTDFVRSILPRLDCLLSLTATDKEDMSTAGVDMAKVKEGSAESEAVKLLKTITNWLLTHAVRAYNSCFQQFFDLLPYVILFDSQEEDPELQHHCRNTVSYMGQVELPDEFLPRAIEEVKKIAKQNLWYARKSILSYLQLMVFTNQFRISEQPAYLREIHDLVLGMMLDERLEVREMAAETFSGLLHYGIFTLEKDVQEKFRKMAKTKLSKKRKAGVAGSETPNGDSEHLLKRHAGVLGLACCVKAFPYDVPTWLPEMIIDLGSHLHDPIPIETTVKNALSDFRRTHHDNWQEHKQMFTEDQLVILTDLLVSPCYYA</sequence>
<feature type="region of interest" description="Disordered" evidence="2">
    <location>
        <begin position="1"/>
        <end position="20"/>
    </location>
</feature>
<dbReference type="RefSeq" id="XP_031567414.1">
    <property type="nucleotide sequence ID" value="XM_031711554.1"/>
</dbReference>
<organism evidence="5 6">
    <name type="scientific">Actinia tenebrosa</name>
    <name type="common">Australian red waratah sea anemone</name>
    <dbReference type="NCBI Taxonomy" id="6105"/>
    <lineage>
        <taxon>Eukaryota</taxon>
        <taxon>Metazoa</taxon>
        <taxon>Cnidaria</taxon>
        <taxon>Anthozoa</taxon>
        <taxon>Hexacorallia</taxon>
        <taxon>Actiniaria</taxon>
        <taxon>Actiniidae</taxon>
        <taxon>Actinia</taxon>
    </lineage>
</organism>
<dbReference type="OrthoDB" id="17907at2759"/>
<accession>A0A6P8IKU9</accession>
<dbReference type="Pfam" id="PF23096">
    <property type="entry name" value="HEAT_PSME4"/>
    <property type="match status" value="1"/>
</dbReference>
<dbReference type="InterPro" id="IPR016024">
    <property type="entry name" value="ARM-type_fold"/>
</dbReference>
<keyword evidence="5" id="KW-1185">Reference proteome</keyword>
<feature type="domain" description="Proteasome activator complex subunit 4-like HEAT repeat-like" evidence="4">
    <location>
        <begin position="2"/>
        <end position="186"/>
    </location>
</feature>
<dbReference type="Gene3D" id="1.25.10.10">
    <property type="entry name" value="Leucine-rich Repeat Variant"/>
    <property type="match status" value="1"/>
</dbReference>
<evidence type="ECO:0000259" key="3">
    <source>
        <dbReference type="Pfam" id="PF11919"/>
    </source>
</evidence>
<protein>
    <submittedName>
        <fullName evidence="6">Proteasome activator complex subunit 4-like</fullName>
    </submittedName>
</protein>
<feature type="domain" description="Proteasome activator complex subunit 4 C-terminal" evidence="3">
    <location>
        <begin position="476"/>
        <end position="562"/>
    </location>
</feature>
<dbReference type="GO" id="GO:0016504">
    <property type="term" value="F:peptidase activator activity"/>
    <property type="evidence" value="ECO:0007669"/>
    <property type="project" value="InterPro"/>
</dbReference>
<evidence type="ECO:0000313" key="5">
    <source>
        <dbReference type="Proteomes" id="UP000515163"/>
    </source>
</evidence>
<proteinExistence type="predicted"/>
<dbReference type="AlphaFoldDB" id="A0A6P8IKU9"/>
<dbReference type="GO" id="GO:0070628">
    <property type="term" value="F:proteasome binding"/>
    <property type="evidence" value="ECO:0007669"/>
    <property type="project" value="InterPro"/>
</dbReference>
<evidence type="ECO:0000259" key="4">
    <source>
        <dbReference type="Pfam" id="PF23096"/>
    </source>
</evidence>
<dbReference type="GO" id="GO:0010499">
    <property type="term" value="P:proteasomal ubiquitin-independent protein catabolic process"/>
    <property type="evidence" value="ECO:0007669"/>
    <property type="project" value="TreeGrafter"/>
</dbReference>